<organism evidence="10 11">
    <name type="scientific">Plutella xylostella</name>
    <name type="common">Diamondback moth</name>
    <name type="synonym">Plutella maculipennis</name>
    <dbReference type="NCBI Taxonomy" id="51655"/>
    <lineage>
        <taxon>Eukaryota</taxon>
        <taxon>Metazoa</taxon>
        <taxon>Ecdysozoa</taxon>
        <taxon>Arthropoda</taxon>
        <taxon>Hexapoda</taxon>
        <taxon>Insecta</taxon>
        <taxon>Pterygota</taxon>
        <taxon>Neoptera</taxon>
        <taxon>Endopterygota</taxon>
        <taxon>Lepidoptera</taxon>
        <taxon>Glossata</taxon>
        <taxon>Ditrysia</taxon>
        <taxon>Yponomeutoidea</taxon>
        <taxon>Plutellidae</taxon>
        <taxon>Plutella</taxon>
    </lineage>
</organism>
<evidence type="ECO:0000313" key="10">
    <source>
        <dbReference type="EMBL" id="KAG7303598.1"/>
    </source>
</evidence>
<evidence type="ECO:0000256" key="1">
    <source>
        <dbReference type="ARBA" id="ARBA00007553"/>
    </source>
</evidence>
<dbReference type="InterPro" id="IPR002502">
    <property type="entry name" value="Amidase_domain"/>
</dbReference>
<dbReference type="InterPro" id="IPR015510">
    <property type="entry name" value="PGRP"/>
</dbReference>
<dbReference type="InterPro" id="IPR017331">
    <property type="entry name" value="Peptidoglycan_recognition"/>
</dbReference>
<evidence type="ECO:0000256" key="4">
    <source>
        <dbReference type="ARBA" id="ARBA00022859"/>
    </source>
</evidence>
<evidence type="ECO:0000256" key="7">
    <source>
        <dbReference type="SAM" id="SignalP"/>
    </source>
</evidence>
<feature type="domain" description="Peptidoglycan recognition protein family" evidence="9">
    <location>
        <begin position="39"/>
        <end position="182"/>
    </location>
</feature>
<reference evidence="10 11" key="1">
    <citation type="submission" date="2021-06" db="EMBL/GenBank/DDBJ databases">
        <title>A haploid diamondback moth (Plutella xylostella L.) genome assembly resolves 31 chromosomes and identifies a diamide resistance mutation.</title>
        <authorList>
            <person name="Ward C.M."/>
            <person name="Perry K.D."/>
            <person name="Baker G."/>
            <person name="Powis K."/>
            <person name="Heckel D.G."/>
            <person name="Baxter S.W."/>
        </authorList>
    </citation>
    <scope>NUCLEOTIDE SEQUENCE [LARGE SCALE GENOMIC DNA]</scope>
    <source>
        <strain evidence="10 11">LV</strain>
        <tissue evidence="10">Single pupa</tissue>
    </source>
</reference>
<evidence type="ECO:0000256" key="3">
    <source>
        <dbReference type="ARBA" id="ARBA00022729"/>
    </source>
</evidence>
<keyword evidence="4 6" id="KW-0391">Immunity</keyword>
<protein>
    <recommendedName>
        <fullName evidence="6">Peptidoglycan-recognition protein</fullName>
    </recommendedName>
</protein>
<feature type="signal peptide" evidence="7">
    <location>
        <begin position="1"/>
        <end position="21"/>
    </location>
</feature>
<dbReference type="SMART" id="SM00644">
    <property type="entry name" value="Ami_2"/>
    <property type="match status" value="1"/>
</dbReference>
<evidence type="ECO:0000259" key="9">
    <source>
        <dbReference type="SMART" id="SM00701"/>
    </source>
</evidence>
<dbReference type="Pfam" id="PF01510">
    <property type="entry name" value="Amidase_2"/>
    <property type="match status" value="1"/>
</dbReference>
<evidence type="ECO:0000259" key="8">
    <source>
        <dbReference type="SMART" id="SM00644"/>
    </source>
</evidence>
<dbReference type="PIRSF" id="PIRSF037945">
    <property type="entry name" value="PGRPs"/>
    <property type="match status" value="1"/>
</dbReference>
<dbReference type="InterPro" id="IPR036505">
    <property type="entry name" value="Amidase/PGRP_sf"/>
</dbReference>
<keyword evidence="2 6" id="KW-0399">Innate immunity</keyword>
<accession>A0ABQ7QEF2</accession>
<keyword evidence="11" id="KW-1185">Reference proteome</keyword>
<evidence type="ECO:0000256" key="6">
    <source>
        <dbReference type="PIRNR" id="PIRNR037945"/>
    </source>
</evidence>
<feature type="chain" id="PRO_5045086208" description="Peptidoglycan-recognition protein" evidence="7">
    <location>
        <begin position="22"/>
        <end position="205"/>
    </location>
</feature>
<sequence length="205" mass="22407">MMVPSSSMVVVALSLLGVVSALPAGHKNKKLKSDVTYPFPYVTRAQWRGRPPTSVTPLVSPAPLVLIHHSFEPAACRDRAACSRAMRLMQDYHQMHQGWADIGYNFAVGSDGVVYEARGWTTVGAHASSYNSKSIGIVLIGDWIETVPPPAQLQAAKDLIRTGVDRGFISPEYTLAGHRNVGSTECPGQALYEEIRTWDHFSDTL</sequence>
<feature type="domain" description="N-acetylmuramoyl-L-alanine amidase" evidence="8">
    <location>
        <begin position="50"/>
        <end position="188"/>
    </location>
</feature>
<proteinExistence type="inferred from homology"/>
<dbReference type="InterPro" id="IPR006619">
    <property type="entry name" value="PGRP_domain_met/bac"/>
</dbReference>
<keyword evidence="3 7" id="KW-0732">Signal</keyword>
<dbReference type="Gene3D" id="3.40.80.10">
    <property type="entry name" value="Peptidoglycan recognition protein-like"/>
    <property type="match status" value="1"/>
</dbReference>
<dbReference type="SMART" id="SM00701">
    <property type="entry name" value="PGRP"/>
    <property type="match status" value="1"/>
</dbReference>
<evidence type="ECO:0000313" key="11">
    <source>
        <dbReference type="Proteomes" id="UP000823941"/>
    </source>
</evidence>
<dbReference type="PANTHER" id="PTHR11022">
    <property type="entry name" value="PEPTIDOGLYCAN RECOGNITION PROTEIN"/>
    <property type="match status" value="1"/>
</dbReference>
<gene>
    <name evidence="10" type="ORF">JYU34_012128</name>
</gene>
<keyword evidence="5" id="KW-1015">Disulfide bond</keyword>
<dbReference type="EMBL" id="JAHIBW010000016">
    <property type="protein sequence ID" value="KAG7303598.1"/>
    <property type="molecule type" value="Genomic_DNA"/>
</dbReference>
<evidence type="ECO:0000256" key="2">
    <source>
        <dbReference type="ARBA" id="ARBA00022588"/>
    </source>
</evidence>
<evidence type="ECO:0000256" key="5">
    <source>
        <dbReference type="ARBA" id="ARBA00023157"/>
    </source>
</evidence>
<dbReference type="Proteomes" id="UP000823941">
    <property type="component" value="Chromosome 16"/>
</dbReference>
<comment type="similarity">
    <text evidence="1 6">Belongs to the N-acetylmuramoyl-L-alanine amidase 2 family.</text>
</comment>
<comment type="caution">
    <text evidence="10">The sequence shown here is derived from an EMBL/GenBank/DDBJ whole genome shotgun (WGS) entry which is preliminary data.</text>
</comment>
<dbReference type="PANTHER" id="PTHR11022:SF77">
    <property type="entry name" value="PEPTIDOGLYCAN-RECOGNITION PROTEIN LB"/>
    <property type="match status" value="1"/>
</dbReference>
<dbReference type="CDD" id="cd06583">
    <property type="entry name" value="PGRP"/>
    <property type="match status" value="1"/>
</dbReference>
<name>A0ABQ7QEF2_PLUXY</name>
<dbReference type="SUPFAM" id="SSF55846">
    <property type="entry name" value="N-acetylmuramoyl-L-alanine amidase-like"/>
    <property type="match status" value="1"/>
</dbReference>